<gene>
    <name evidence="1" type="ORF">LTRI10_LOCUS52564</name>
</gene>
<keyword evidence="2" id="KW-1185">Reference proteome</keyword>
<sequence length="135" mass="15941">MEERRARNRSKLSPELLLVLQLHRRPLFVGLHLEQLHKSESIMDKSKMRHHQQQSRSGIQMRQHHQQLTFSSISPDFNLFRRWKLPSGGELRFAVDRMNSMSFNLCGGCNSDDGREKGREMGWSRVLYFCSSRQL</sequence>
<name>A0AAV2GRK9_9ROSI</name>
<evidence type="ECO:0000313" key="2">
    <source>
        <dbReference type="Proteomes" id="UP001497516"/>
    </source>
</evidence>
<dbReference type="Proteomes" id="UP001497516">
    <property type="component" value="Chromosome 9"/>
</dbReference>
<proteinExistence type="predicted"/>
<protein>
    <submittedName>
        <fullName evidence="1">Uncharacterized protein</fullName>
    </submittedName>
</protein>
<accession>A0AAV2GRK9</accession>
<dbReference type="EMBL" id="OZ034822">
    <property type="protein sequence ID" value="CAL1413324.1"/>
    <property type="molecule type" value="Genomic_DNA"/>
</dbReference>
<evidence type="ECO:0000313" key="1">
    <source>
        <dbReference type="EMBL" id="CAL1413324.1"/>
    </source>
</evidence>
<reference evidence="1 2" key="1">
    <citation type="submission" date="2024-04" db="EMBL/GenBank/DDBJ databases">
        <authorList>
            <person name="Fracassetti M."/>
        </authorList>
    </citation>
    <scope>NUCLEOTIDE SEQUENCE [LARGE SCALE GENOMIC DNA]</scope>
</reference>
<organism evidence="1 2">
    <name type="scientific">Linum trigynum</name>
    <dbReference type="NCBI Taxonomy" id="586398"/>
    <lineage>
        <taxon>Eukaryota</taxon>
        <taxon>Viridiplantae</taxon>
        <taxon>Streptophyta</taxon>
        <taxon>Embryophyta</taxon>
        <taxon>Tracheophyta</taxon>
        <taxon>Spermatophyta</taxon>
        <taxon>Magnoliopsida</taxon>
        <taxon>eudicotyledons</taxon>
        <taxon>Gunneridae</taxon>
        <taxon>Pentapetalae</taxon>
        <taxon>rosids</taxon>
        <taxon>fabids</taxon>
        <taxon>Malpighiales</taxon>
        <taxon>Linaceae</taxon>
        <taxon>Linum</taxon>
    </lineage>
</organism>
<dbReference type="AlphaFoldDB" id="A0AAV2GRK9"/>